<proteinExistence type="predicted"/>
<reference evidence="1" key="1">
    <citation type="journal article" date="2023" name="Mol. Ecol. Resour.">
        <title>Chromosome-level genome assembly of a triploid poplar Populus alba 'Berolinensis'.</title>
        <authorList>
            <person name="Chen S."/>
            <person name="Yu Y."/>
            <person name="Wang X."/>
            <person name="Wang S."/>
            <person name="Zhang T."/>
            <person name="Zhou Y."/>
            <person name="He R."/>
            <person name="Meng N."/>
            <person name="Wang Y."/>
            <person name="Liu W."/>
            <person name="Liu Z."/>
            <person name="Liu J."/>
            <person name="Guo Q."/>
            <person name="Huang H."/>
            <person name="Sederoff R.R."/>
            <person name="Wang G."/>
            <person name="Qu G."/>
            <person name="Chen S."/>
        </authorList>
    </citation>
    <scope>NUCLEOTIDE SEQUENCE</scope>
    <source>
        <strain evidence="1">SC-2020</strain>
    </source>
</reference>
<gene>
    <name evidence="1" type="ORF">NC653_033927</name>
</gene>
<sequence>MCLCSYWSKSIFYGSGSKCFTGKRSNGVYYCGSRNGRFPGYTTISRSLYRSSSG</sequence>
<evidence type="ECO:0000313" key="1">
    <source>
        <dbReference type="EMBL" id="KAJ6973738.1"/>
    </source>
</evidence>
<organism evidence="1 2">
    <name type="scientific">Populus alba x Populus x berolinensis</name>
    <dbReference type="NCBI Taxonomy" id="444605"/>
    <lineage>
        <taxon>Eukaryota</taxon>
        <taxon>Viridiplantae</taxon>
        <taxon>Streptophyta</taxon>
        <taxon>Embryophyta</taxon>
        <taxon>Tracheophyta</taxon>
        <taxon>Spermatophyta</taxon>
        <taxon>Magnoliopsida</taxon>
        <taxon>eudicotyledons</taxon>
        <taxon>Gunneridae</taxon>
        <taxon>Pentapetalae</taxon>
        <taxon>rosids</taxon>
        <taxon>fabids</taxon>
        <taxon>Malpighiales</taxon>
        <taxon>Salicaceae</taxon>
        <taxon>Saliceae</taxon>
        <taxon>Populus</taxon>
    </lineage>
</organism>
<evidence type="ECO:0000313" key="2">
    <source>
        <dbReference type="Proteomes" id="UP001164929"/>
    </source>
</evidence>
<keyword evidence="2" id="KW-1185">Reference proteome</keyword>
<protein>
    <submittedName>
        <fullName evidence="1">Uncharacterized protein</fullName>
    </submittedName>
</protein>
<dbReference type="Proteomes" id="UP001164929">
    <property type="component" value="Chromosome 14"/>
</dbReference>
<comment type="caution">
    <text evidence="1">The sequence shown here is derived from an EMBL/GenBank/DDBJ whole genome shotgun (WGS) entry which is preliminary data.</text>
</comment>
<dbReference type="AlphaFoldDB" id="A0AAD6LUW0"/>
<accession>A0AAD6LUW0</accession>
<name>A0AAD6LUW0_9ROSI</name>
<dbReference type="EMBL" id="JAQIZT010000014">
    <property type="protein sequence ID" value="KAJ6973738.1"/>
    <property type="molecule type" value="Genomic_DNA"/>
</dbReference>